<dbReference type="KEGG" id="tpol:Mal48_48950"/>
<dbReference type="NCBIfam" id="NF037982">
    <property type="entry name" value="Nramp_1"/>
    <property type="match status" value="2"/>
</dbReference>
<feature type="transmembrane region" description="Helical" evidence="5">
    <location>
        <begin position="522"/>
        <end position="543"/>
    </location>
</feature>
<feature type="transmembrane region" description="Helical" evidence="5">
    <location>
        <begin position="306"/>
        <end position="329"/>
    </location>
</feature>
<evidence type="ECO:0000313" key="7">
    <source>
        <dbReference type="Proteomes" id="UP000315724"/>
    </source>
</evidence>
<evidence type="ECO:0000256" key="3">
    <source>
        <dbReference type="ARBA" id="ARBA00022989"/>
    </source>
</evidence>
<gene>
    <name evidence="6" type="ORF">Mal48_48950</name>
</gene>
<dbReference type="GO" id="GO:0034755">
    <property type="term" value="P:iron ion transmembrane transport"/>
    <property type="evidence" value="ECO:0007669"/>
    <property type="project" value="TreeGrafter"/>
</dbReference>
<dbReference type="GO" id="GO:0005384">
    <property type="term" value="F:manganese ion transmembrane transporter activity"/>
    <property type="evidence" value="ECO:0007669"/>
    <property type="project" value="TreeGrafter"/>
</dbReference>
<feature type="transmembrane region" description="Helical" evidence="5">
    <location>
        <begin position="114"/>
        <end position="137"/>
    </location>
</feature>
<feature type="transmembrane region" description="Helical" evidence="5">
    <location>
        <begin position="259"/>
        <end position="279"/>
    </location>
</feature>
<feature type="transmembrane region" description="Helical" evidence="5">
    <location>
        <begin position="363"/>
        <end position="385"/>
    </location>
</feature>
<comment type="subcellular location">
    <subcellularLocation>
        <location evidence="1">Membrane</location>
        <topology evidence="1">Multi-pass membrane protein</topology>
    </subcellularLocation>
</comment>
<evidence type="ECO:0000256" key="4">
    <source>
        <dbReference type="ARBA" id="ARBA00023136"/>
    </source>
</evidence>
<evidence type="ECO:0000256" key="1">
    <source>
        <dbReference type="ARBA" id="ARBA00004141"/>
    </source>
</evidence>
<keyword evidence="4 5" id="KW-0472">Membrane</keyword>
<keyword evidence="7" id="KW-1185">Reference proteome</keyword>
<sequence>MSTDESNEPLDTVPPEFDQEISVGTETPPKSLGATLLKLGPGLVVAGSIVGSGELIATTKTGATAGIALLWLIIIGCLIKVFVQIELGRYSIINGETTLNALNRVPGKIGKANWIIWFWLFMMMAGILQLGGIVGGVGQSMAIAMPITGDFVEAIALPDAGEIQFYNDWNDDFENGRVKFNELPVEEQKRIQQGHDRIGMALSEIGERGTAAIAVVRAGEKVEDPWTLDDRIWSTLVGLITVALLYNGRYGVIQSISTVLVISFTFLTIGNVVSLQMTSDWSLSGAELMKGFSFSLPNQGNKWESLGIALATFGIIGVGATELITYPYWCIEKGYARYTGKRTDDDAWEKRARGWMRVMHYDAFLSMVIYTLATMAFFIMGVAVLHREGRNPDGMRMVSTLSSAYIPIFGEYAKWMFLSGAIAVLYSTFLVATGGHARMYTDALKIFGFIDRNDQKAHNRALSTFCVIIPITCVALHWTGINPVQAVLISGMMQATMLPMIGFGALYLRYTAADPRLMPSKAWDMMLIVSFLGLLIAGVWGVYLQVAKLL</sequence>
<dbReference type="OrthoDB" id="9787548at2"/>
<dbReference type="InterPro" id="IPR001046">
    <property type="entry name" value="NRAMP_fam"/>
</dbReference>
<dbReference type="RefSeq" id="WP_145205482.1">
    <property type="nucleotide sequence ID" value="NZ_CP036267.1"/>
</dbReference>
<evidence type="ECO:0000313" key="6">
    <source>
        <dbReference type="EMBL" id="QDT35617.1"/>
    </source>
</evidence>
<organism evidence="6 7">
    <name type="scientific">Thalassoglobus polymorphus</name>
    <dbReference type="NCBI Taxonomy" id="2527994"/>
    <lineage>
        <taxon>Bacteria</taxon>
        <taxon>Pseudomonadati</taxon>
        <taxon>Planctomycetota</taxon>
        <taxon>Planctomycetia</taxon>
        <taxon>Planctomycetales</taxon>
        <taxon>Planctomycetaceae</taxon>
        <taxon>Thalassoglobus</taxon>
    </lineage>
</organism>
<dbReference type="GO" id="GO:0005886">
    <property type="term" value="C:plasma membrane"/>
    <property type="evidence" value="ECO:0007669"/>
    <property type="project" value="TreeGrafter"/>
</dbReference>
<dbReference type="AlphaFoldDB" id="A0A517QVM6"/>
<dbReference type="GO" id="GO:0015086">
    <property type="term" value="F:cadmium ion transmembrane transporter activity"/>
    <property type="evidence" value="ECO:0007669"/>
    <property type="project" value="TreeGrafter"/>
</dbReference>
<feature type="transmembrane region" description="Helical" evidence="5">
    <location>
        <begin position="461"/>
        <end position="481"/>
    </location>
</feature>
<protein>
    <submittedName>
        <fullName evidence="6">Manganese transport protein MntH</fullName>
    </submittedName>
</protein>
<name>A0A517QVM6_9PLAN</name>
<keyword evidence="2 5" id="KW-0812">Transmembrane</keyword>
<dbReference type="Proteomes" id="UP000315724">
    <property type="component" value="Chromosome"/>
</dbReference>
<dbReference type="PANTHER" id="PTHR11706:SF3">
    <property type="entry name" value="METAL ION TRANSPORT PROTEIN"/>
    <property type="match status" value="1"/>
</dbReference>
<accession>A0A517QVM6</accession>
<feature type="transmembrane region" description="Helical" evidence="5">
    <location>
        <begin position="231"/>
        <end position="247"/>
    </location>
</feature>
<proteinExistence type="predicted"/>
<dbReference type="Pfam" id="PF01566">
    <property type="entry name" value="Nramp"/>
    <property type="match status" value="1"/>
</dbReference>
<feature type="transmembrane region" description="Helical" evidence="5">
    <location>
        <begin position="63"/>
        <end position="83"/>
    </location>
</feature>
<dbReference type="PANTHER" id="PTHR11706">
    <property type="entry name" value="SOLUTE CARRIER PROTEIN FAMILY 11 MEMBER"/>
    <property type="match status" value="1"/>
</dbReference>
<reference evidence="6 7" key="1">
    <citation type="submission" date="2019-02" db="EMBL/GenBank/DDBJ databases">
        <title>Deep-cultivation of Planctomycetes and their phenomic and genomic characterization uncovers novel biology.</title>
        <authorList>
            <person name="Wiegand S."/>
            <person name="Jogler M."/>
            <person name="Boedeker C."/>
            <person name="Pinto D."/>
            <person name="Vollmers J."/>
            <person name="Rivas-Marin E."/>
            <person name="Kohn T."/>
            <person name="Peeters S.H."/>
            <person name="Heuer A."/>
            <person name="Rast P."/>
            <person name="Oberbeckmann S."/>
            <person name="Bunk B."/>
            <person name="Jeske O."/>
            <person name="Meyerdierks A."/>
            <person name="Storesund J.E."/>
            <person name="Kallscheuer N."/>
            <person name="Luecker S."/>
            <person name="Lage O.M."/>
            <person name="Pohl T."/>
            <person name="Merkel B.J."/>
            <person name="Hornburger P."/>
            <person name="Mueller R.-W."/>
            <person name="Bruemmer F."/>
            <person name="Labrenz M."/>
            <person name="Spormann A.M."/>
            <person name="Op den Camp H."/>
            <person name="Overmann J."/>
            <person name="Amann R."/>
            <person name="Jetten M.S.M."/>
            <person name="Mascher T."/>
            <person name="Medema M.H."/>
            <person name="Devos D.P."/>
            <person name="Kaster A.-K."/>
            <person name="Ovreas L."/>
            <person name="Rohde M."/>
            <person name="Galperin M.Y."/>
            <person name="Jogler C."/>
        </authorList>
    </citation>
    <scope>NUCLEOTIDE SEQUENCE [LARGE SCALE GENOMIC DNA]</scope>
    <source>
        <strain evidence="6 7">Mal48</strain>
    </source>
</reference>
<feature type="transmembrane region" description="Helical" evidence="5">
    <location>
        <begin position="487"/>
        <end position="510"/>
    </location>
</feature>
<dbReference type="EMBL" id="CP036267">
    <property type="protein sequence ID" value="QDT35617.1"/>
    <property type="molecule type" value="Genomic_DNA"/>
</dbReference>
<evidence type="ECO:0000256" key="5">
    <source>
        <dbReference type="SAM" id="Phobius"/>
    </source>
</evidence>
<evidence type="ECO:0000256" key="2">
    <source>
        <dbReference type="ARBA" id="ARBA00022692"/>
    </source>
</evidence>
<keyword evidence="3 5" id="KW-1133">Transmembrane helix</keyword>
<feature type="transmembrane region" description="Helical" evidence="5">
    <location>
        <begin position="415"/>
        <end position="440"/>
    </location>
</feature>